<evidence type="ECO:0000313" key="2">
    <source>
        <dbReference type="EMBL" id="MBF9140999.1"/>
    </source>
</evidence>
<dbReference type="Proteomes" id="UP000645610">
    <property type="component" value="Unassembled WGS sequence"/>
</dbReference>
<protein>
    <recommendedName>
        <fullName evidence="4">DUF3592 domain-containing protein</fullName>
    </recommendedName>
</protein>
<keyword evidence="1" id="KW-0472">Membrane</keyword>
<organism evidence="2 3">
    <name type="scientific">Hymenobacter properus</name>
    <dbReference type="NCBI Taxonomy" id="2791026"/>
    <lineage>
        <taxon>Bacteria</taxon>
        <taxon>Pseudomonadati</taxon>
        <taxon>Bacteroidota</taxon>
        <taxon>Cytophagia</taxon>
        <taxon>Cytophagales</taxon>
        <taxon>Hymenobacteraceae</taxon>
        <taxon>Hymenobacter</taxon>
    </lineage>
</organism>
<dbReference type="AlphaFoldDB" id="A0A931FLT1"/>
<keyword evidence="3" id="KW-1185">Reference proteome</keyword>
<dbReference type="EMBL" id="JADQDP010000001">
    <property type="protein sequence ID" value="MBF9140999.1"/>
    <property type="molecule type" value="Genomic_DNA"/>
</dbReference>
<comment type="caution">
    <text evidence="2">The sequence shown here is derived from an EMBL/GenBank/DDBJ whole genome shotgun (WGS) entry which is preliminary data.</text>
</comment>
<gene>
    <name evidence="2" type="ORF">I2I01_05100</name>
</gene>
<accession>A0A931FLT1</accession>
<reference evidence="2 3" key="1">
    <citation type="submission" date="2020-11" db="EMBL/GenBank/DDBJ databases">
        <authorList>
            <person name="Kim M.K."/>
        </authorList>
    </citation>
    <scope>NUCLEOTIDE SEQUENCE [LARGE SCALE GENOMIC DNA]</scope>
    <source>
        <strain evidence="2 3">BT439</strain>
    </source>
</reference>
<keyword evidence="1" id="KW-0812">Transmembrane</keyword>
<feature type="transmembrane region" description="Helical" evidence="1">
    <location>
        <begin position="98"/>
        <end position="119"/>
    </location>
</feature>
<keyword evidence="1" id="KW-1133">Transmembrane helix</keyword>
<evidence type="ECO:0008006" key="4">
    <source>
        <dbReference type="Google" id="ProtNLM"/>
    </source>
</evidence>
<name>A0A931FLT1_9BACT</name>
<sequence length="125" mass="14185">MALFLAYLSWQDFRFANALLSNGTRTQGKVVDVFYQRGWYAATIYTVEYAVGHTHYQVTNRFTSNDQRHQLNDLVPVLYAAAAPQVAMMDDKWERNTWTVHALVAGGALLMAGLFFKVYRAAKAT</sequence>
<evidence type="ECO:0000313" key="3">
    <source>
        <dbReference type="Proteomes" id="UP000645610"/>
    </source>
</evidence>
<proteinExistence type="predicted"/>
<evidence type="ECO:0000256" key="1">
    <source>
        <dbReference type="SAM" id="Phobius"/>
    </source>
</evidence>